<evidence type="ECO:0000313" key="4">
    <source>
        <dbReference type="Proteomes" id="UP001168883"/>
    </source>
</evidence>
<dbReference type="PROSITE" id="PS51257">
    <property type="entry name" value="PROKAR_LIPOPROTEIN"/>
    <property type="match status" value="1"/>
</dbReference>
<dbReference type="Proteomes" id="UP001168883">
    <property type="component" value="Unassembled WGS sequence"/>
</dbReference>
<evidence type="ECO:0000313" key="3">
    <source>
        <dbReference type="EMBL" id="MDO3677198.1"/>
    </source>
</evidence>
<accession>A0ABT8V6Y2</accession>
<dbReference type="InterPro" id="IPR057336">
    <property type="entry name" value="GerAC_N"/>
</dbReference>
<organism evidence="3 4">
    <name type="scientific">Paenibacillus ehimensis</name>
    <dbReference type="NCBI Taxonomy" id="79264"/>
    <lineage>
        <taxon>Bacteria</taxon>
        <taxon>Bacillati</taxon>
        <taxon>Bacillota</taxon>
        <taxon>Bacilli</taxon>
        <taxon>Bacillales</taxon>
        <taxon>Paenibacillaceae</taxon>
        <taxon>Paenibacillus</taxon>
    </lineage>
</organism>
<dbReference type="Pfam" id="PF25198">
    <property type="entry name" value="Spore_GerAC_N"/>
    <property type="match status" value="1"/>
</dbReference>
<evidence type="ECO:0000259" key="2">
    <source>
        <dbReference type="Pfam" id="PF25198"/>
    </source>
</evidence>
<feature type="domain" description="Spore germination protein N-terminal" evidence="2">
    <location>
        <begin position="21"/>
        <end position="191"/>
    </location>
</feature>
<keyword evidence="1" id="KW-0732">Signal</keyword>
<name>A0ABT8V6Y2_9BACL</name>
<dbReference type="RefSeq" id="WP_302878044.1">
    <property type="nucleotide sequence ID" value="NZ_JAUMKJ010000009.1"/>
</dbReference>
<protein>
    <submittedName>
        <fullName evidence="3">Ger(X)C family spore germination protein</fullName>
    </submittedName>
</protein>
<dbReference type="InterPro" id="IPR008844">
    <property type="entry name" value="Spore_GerAC-like"/>
</dbReference>
<reference evidence="3" key="1">
    <citation type="submission" date="2023-07" db="EMBL/GenBank/DDBJ databases">
        <authorList>
            <person name="Aktuganov G."/>
            <person name="Boyko T."/>
            <person name="Delegan Y."/>
            <person name="Galimzianova N."/>
            <person name="Gilvanova E."/>
            <person name="Korobov V."/>
            <person name="Kuzmina L."/>
            <person name="Melentiev A."/>
            <person name="Milman P."/>
            <person name="Ryabova A."/>
            <person name="Stupak E."/>
            <person name="Yasakov T."/>
            <person name="Zharikova N."/>
            <person name="Zhurenko E."/>
        </authorList>
    </citation>
    <scope>NUCLEOTIDE SEQUENCE</scope>
    <source>
        <strain evidence="3">IB-739</strain>
    </source>
</reference>
<sequence length="287" mass="32351">MRAAVVLLLSLLLSGCTFAFKDIDKRFFVSAMGIDKTDNPKMPYKISLMLGIPTSKVEAGEEKFQVIRQEAESISQAVRLVKSKVDKELDFGHTKTFILGKALAEDDLTQAKDWLSRRRDFQLIAYLAVGDPDAESILQVSPPSERFPGNTLFLTFSHDGVQSSYIQTAMLFDFYRRTHEKGLDPFLPVIKPDRDKFEVNRVALLDKHKIKYIASPNETQLLDMFAKKGFHKFTLHTRIDSNLLAFSVTDCDAKFGIVRTGSTPAVNITLDLKGTSRRRMRLRPSGG</sequence>
<comment type="caution">
    <text evidence="3">The sequence shown here is derived from an EMBL/GenBank/DDBJ whole genome shotgun (WGS) entry which is preliminary data.</text>
</comment>
<feature type="signal peptide" evidence="1">
    <location>
        <begin position="1"/>
        <end position="19"/>
    </location>
</feature>
<dbReference type="PANTHER" id="PTHR35789">
    <property type="entry name" value="SPORE GERMINATION PROTEIN B3"/>
    <property type="match status" value="1"/>
</dbReference>
<dbReference type="PANTHER" id="PTHR35789:SF1">
    <property type="entry name" value="SPORE GERMINATION PROTEIN B3"/>
    <property type="match status" value="1"/>
</dbReference>
<evidence type="ECO:0000256" key="1">
    <source>
        <dbReference type="SAM" id="SignalP"/>
    </source>
</evidence>
<dbReference type="EMBL" id="JAUMKJ010000009">
    <property type="protein sequence ID" value="MDO3677198.1"/>
    <property type="molecule type" value="Genomic_DNA"/>
</dbReference>
<feature type="chain" id="PRO_5047374379" evidence="1">
    <location>
        <begin position="20"/>
        <end position="287"/>
    </location>
</feature>
<gene>
    <name evidence="3" type="ORF">Q3C12_09290</name>
</gene>
<keyword evidence="4" id="KW-1185">Reference proteome</keyword>
<proteinExistence type="predicted"/>